<organism evidence="2 3">
    <name type="scientific">Clostridium saccharobutylicum</name>
    <dbReference type="NCBI Taxonomy" id="169679"/>
    <lineage>
        <taxon>Bacteria</taxon>
        <taxon>Bacillati</taxon>
        <taxon>Bacillota</taxon>
        <taxon>Clostridia</taxon>
        <taxon>Eubacteriales</taxon>
        <taxon>Clostridiaceae</taxon>
        <taxon>Clostridium</taxon>
    </lineage>
</organism>
<evidence type="ECO:0000313" key="3">
    <source>
        <dbReference type="Proteomes" id="UP000191154"/>
    </source>
</evidence>
<dbReference type="Proteomes" id="UP000191154">
    <property type="component" value="Unassembled WGS sequence"/>
</dbReference>
<name>A0A1S8MSU6_CLOSA</name>
<accession>A0A1S8MSU6</accession>
<evidence type="ECO:0000313" key="2">
    <source>
        <dbReference type="EMBL" id="OOM07255.1"/>
    </source>
</evidence>
<dbReference type="GO" id="GO:0016788">
    <property type="term" value="F:hydrolase activity, acting on ester bonds"/>
    <property type="evidence" value="ECO:0007669"/>
    <property type="project" value="InterPro"/>
</dbReference>
<dbReference type="AlphaFoldDB" id="A0A1S8MSU6"/>
<dbReference type="InterPro" id="IPR008947">
    <property type="entry name" value="PLipase_C/P1_nuclease_dom_sf"/>
</dbReference>
<dbReference type="RefSeq" id="WP_077866813.1">
    <property type="nucleotide sequence ID" value="NZ_LZYZ01000008.1"/>
</dbReference>
<dbReference type="Pfam" id="PF00882">
    <property type="entry name" value="Zn_dep_PLPC"/>
    <property type="match status" value="1"/>
</dbReference>
<protein>
    <recommendedName>
        <fullName evidence="1">Phospholipase C/D domain-containing protein</fullName>
    </recommendedName>
</protein>
<reference evidence="2 3" key="1">
    <citation type="submission" date="2016-05" db="EMBL/GenBank/DDBJ databases">
        <title>Microbial solvent formation.</title>
        <authorList>
            <person name="Poehlein A."/>
            <person name="Montoya Solano J.D."/>
            <person name="Flitsch S."/>
            <person name="Krabben P."/>
            <person name="Duerre P."/>
            <person name="Daniel R."/>
        </authorList>
    </citation>
    <scope>NUCLEOTIDE SEQUENCE [LARGE SCALE GENOMIC DNA]</scope>
    <source>
        <strain evidence="2 3">L1-8</strain>
    </source>
</reference>
<evidence type="ECO:0000259" key="1">
    <source>
        <dbReference type="Pfam" id="PF00882"/>
    </source>
</evidence>
<dbReference type="Gene3D" id="1.10.575.10">
    <property type="entry name" value="P1 Nuclease"/>
    <property type="match status" value="1"/>
</dbReference>
<gene>
    <name evidence="2" type="ORF">CLOSAC_37840</name>
</gene>
<dbReference type="InterPro" id="IPR029002">
    <property type="entry name" value="PLPC/GPLD1"/>
</dbReference>
<sequence>MKVKTHVKLAELAFIKNINNIPKGFSKSMFNFGLVMVDQSWLVKTHPHYMQHSLDYIKVKIKHLLSIKRFNGYHSIQLGVVVHYLCDFCCYSHINGCIGNISYHLKYEREIQKYLLKNFDTLKKSEKNTPADNVDNTNMKSVSFSSIKDSIDNVLSNYINGQHSYLWDIKKCIEISSIVCSAVFALNFARNSKLHIVRIPNFIGKIRLNSYNNRSVLLNRSVLSK</sequence>
<feature type="domain" description="Phospholipase C/D" evidence="1">
    <location>
        <begin position="5"/>
        <end position="164"/>
    </location>
</feature>
<dbReference type="SUPFAM" id="SSF48537">
    <property type="entry name" value="Phospholipase C/P1 nuclease"/>
    <property type="match status" value="1"/>
</dbReference>
<comment type="caution">
    <text evidence="2">The sequence shown here is derived from an EMBL/GenBank/DDBJ whole genome shotgun (WGS) entry which is preliminary data.</text>
</comment>
<proteinExistence type="predicted"/>
<dbReference type="EMBL" id="LZYZ01000008">
    <property type="protein sequence ID" value="OOM07255.1"/>
    <property type="molecule type" value="Genomic_DNA"/>
</dbReference>